<evidence type="ECO:0000313" key="2">
    <source>
        <dbReference type="Proteomes" id="UP000176741"/>
    </source>
</evidence>
<evidence type="ECO:0000313" key="1">
    <source>
        <dbReference type="EMBL" id="OGM20952.1"/>
    </source>
</evidence>
<gene>
    <name evidence="1" type="ORF">A2771_04345</name>
</gene>
<proteinExistence type="predicted"/>
<protein>
    <submittedName>
        <fullName evidence="1">Uncharacterized protein</fullName>
    </submittedName>
</protein>
<comment type="caution">
    <text evidence="1">The sequence shown here is derived from an EMBL/GenBank/DDBJ whole genome shotgun (WGS) entry which is preliminary data.</text>
</comment>
<reference evidence="1 2" key="1">
    <citation type="journal article" date="2016" name="Nat. Commun.">
        <title>Thousands of microbial genomes shed light on interconnected biogeochemical processes in an aquifer system.</title>
        <authorList>
            <person name="Anantharaman K."/>
            <person name="Brown C.T."/>
            <person name="Hug L.A."/>
            <person name="Sharon I."/>
            <person name="Castelle C.J."/>
            <person name="Probst A.J."/>
            <person name="Thomas B.C."/>
            <person name="Singh A."/>
            <person name="Wilkins M.J."/>
            <person name="Karaoz U."/>
            <person name="Brodie E.L."/>
            <person name="Williams K.H."/>
            <person name="Hubbard S.S."/>
            <person name="Banfield J.F."/>
        </authorList>
    </citation>
    <scope>NUCLEOTIDE SEQUENCE [LARGE SCALE GENOMIC DNA]</scope>
</reference>
<sequence>MEEKQMQEQIKKLEIELNNKRIRELSREDFKRAINNLESIFTNGNIQAQKAFLRSLIDNIVVGEGKIAINYSI</sequence>
<accession>A0A1F7Y0Y1</accession>
<dbReference type="AlphaFoldDB" id="A0A1F7Y0Y1"/>
<name>A0A1F7Y0Y1_9BACT</name>
<dbReference type="EMBL" id="MGGD01000023">
    <property type="protein sequence ID" value="OGM20952.1"/>
    <property type="molecule type" value="Genomic_DNA"/>
</dbReference>
<organism evidence="1 2">
    <name type="scientific">Candidatus Woesebacteria bacterium RIFCSPHIGHO2_01_FULL_38_26b</name>
    <dbReference type="NCBI Taxonomy" id="1802491"/>
    <lineage>
        <taxon>Bacteria</taxon>
        <taxon>Candidatus Woeseibacteriota</taxon>
    </lineage>
</organism>
<dbReference type="Proteomes" id="UP000176741">
    <property type="component" value="Unassembled WGS sequence"/>
</dbReference>